<evidence type="ECO:0000313" key="3">
    <source>
        <dbReference type="Proteomes" id="UP000178585"/>
    </source>
</evidence>
<comment type="caution">
    <text evidence="2">The sequence shown here is derived from an EMBL/GenBank/DDBJ whole genome shotgun (WGS) entry which is preliminary data.</text>
</comment>
<evidence type="ECO:0000256" key="1">
    <source>
        <dbReference type="SAM" id="MobiDB-lite"/>
    </source>
</evidence>
<dbReference type="AlphaFoldDB" id="A0A1F4XYA3"/>
<proteinExistence type="predicted"/>
<dbReference type="EMBL" id="MEWZ01000018">
    <property type="protein sequence ID" value="OGC86634.1"/>
    <property type="molecule type" value="Genomic_DNA"/>
</dbReference>
<feature type="compositionally biased region" description="Polar residues" evidence="1">
    <location>
        <begin position="9"/>
        <end position="28"/>
    </location>
</feature>
<reference evidence="2 3" key="1">
    <citation type="journal article" date="2016" name="Nat. Commun.">
        <title>Thousands of microbial genomes shed light on interconnected biogeochemical processes in an aquifer system.</title>
        <authorList>
            <person name="Anantharaman K."/>
            <person name="Brown C.T."/>
            <person name="Hug L.A."/>
            <person name="Sharon I."/>
            <person name="Castelle C.J."/>
            <person name="Probst A.J."/>
            <person name="Thomas B.C."/>
            <person name="Singh A."/>
            <person name="Wilkins M.J."/>
            <person name="Karaoz U."/>
            <person name="Brodie E.L."/>
            <person name="Williams K.H."/>
            <person name="Hubbard S.S."/>
            <person name="Banfield J.F."/>
        </authorList>
    </citation>
    <scope>NUCLEOTIDE SEQUENCE [LARGE SCALE GENOMIC DNA]</scope>
</reference>
<dbReference type="Proteomes" id="UP000178585">
    <property type="component" value="Unassembled WGS sequence"/>
</dbReference>
<protein>
    <submittedName>
        <fullName evidence="2">Uncharacterized protein</fullName>
    </submittedName>
</protein>
<evidence type="ECO:0000313" key="2">
    <source>
        <dbReference type="EMBL" id="OGC86634.1"/>
    </source>
</evidence>
<organism evidence="2 3">
    <name type="scientific">Candidatus Adlerbacteria bacterium RIFCSPLOWO2_01_FULL_54_21b</name>
    <dbReference type="NCBI Taxonomy" id="1797245"/>
    <lineage>
        <taxon>Bacteria</taxon>
        <taxon>Candidatus Adleribacteriota</taxon>
    </lineage>
</organism>
<accession>A0A1F4XYA3</accession>
<feature type="region of interest" description="Disordered" evidence="1">
    <location>
        <begin position="1"/>
        <end position="29"/>
    </location>
</feature>
<name>A0A1F4XYA3_9BACT</name>
<sequence>MEAPMAHQGQPSCQLQGKQLDGSVSPQETQEKYTVKLWFVSIYSRKETLCSRVLGTFSDLEQAKALCSKGYAEFENLAKKLREEERKICHGYAPTSYRYEWCNVWDPDGQPVYPKPR</sequence>
<gene>
    <name evidence="2" type="ORF">A2949_00030</name>
</gene>